<dbReference type="Proteomes" id="UP000030641">
    <property type="component" value="Unassembled WGS sequence"/>
</dbReference>
<dbReference type="InParanoid" id="A0A074Z7K3"/>
<proteinExistence type="predicted"/>
<keyword evidence="2" id="KW-1185">Reference proteome</keyword>
<dbReference type="GeneID" id="25366706"/>
<reference evidence="1 2" key="1">
    <citation type="journal article" date="2014" name="BMC Genomics">
        <title>Genome sequencing of four Aureobasidium pullulans varieties: biotechnological potential, stress tolerance, and description of new species.</title>
        <authorList>
            <person name="Gostin Ar C."/>
            <person name="Ohm R.A."/>
            <person name="Kogej T."/>
            <person name="Sonjak S."/>
            <person name="Turk M."/>
            <person name="Zajc J."/>
            <person name="Zalar P."/>
            <person name="Grube M."/>
            <person name="Sun H."/>
            <person name="Han J."/>
            <person name="Sharma A."/>
            <person name="Chiniquy J."/>
            <person name="Ngan C.Y."/>
            <person name="Lipzen A."/>
            <person name="Barry K."/>
            <person name="Grigoriev I.V."/>
            <person name="Gunde-Cimerman N."/>
        </authorList>
    </citation>
    <scope>NUCLEOTIDE SEQUENCE [LARGE SCALE GENOMIC DNA]</scope>
    <source>
        <strain evidence="1 2">EXF-2481</strain>
    </source>
</reference>
<gene>
    <name evidence="1" type="ORF">AUEXF2481DRAFT_40823</name>
</gene>
<dbReference type="RefSeq" id="XP_013343228.1">
    <property type="nucleotide sequence ID" value="XM_013487774.1"/>
</dbReference>
<accession>A0A074Z7K3</accession>
<name>A0A074Z7K3_AURSE</name>
<organism evidence="1 2">
    <name type="scientific">Aureobasidium subglaciale (strain EXF-2481)</name>
    <name type="common">Aureobasidium pullulans var. subglaciale</name>
    <dbReference type="NCBI Taxonomy" id="1043005"/>
    <lineage>
        <taxon>Eukaryota</taxon>
        <taxon>Fungi</taxon>
        <taxon>Dikarya</taxon>
        <taxon>Ascomycota</taxon>
        <taxon>Pezizomycotina</taxon>
        <taxon>Dothideomycetes</taxon>
        <taxon>Dothideomycetidae</taxon>
        <taxon>Dothideales</taxon>
        <taxon>Saccotheciaceae</taxon>
        <taxon>Aureobasidium</taxon>
    </lineage>
</organism>
<sequence>MQELRVQIILSPSMKSKATLQKKTKDLDSTKTRGLRLNCPYTTSGFLQTTSVFSQIDQALKW</sequence>
<dbReference type="EMBL" id="KL584761">
    <property type="protein sequence ID" value="KEQ94871.1"/>
    <property type="molecule type" value="Genomic_DNA"/>
</dbReference>
<protein>
    <submittedName>
        <fullName evidence="1">Uncharacterized protein</fullName>
    </submittedName>
</protein>
<evidence type="ECO:0000313" key="1">
    <source>
        <dbReference type="EMBL" id="KEQ94871.1"/>
    </source>
</evidence>
<evidence type="ECO:0000313" key="2">
    <source>
        <dbReference type="Proteomes" id="UP000030641"/>
    </source>
</evidence>
<dbReference type="HOGENOM" id="CLU_2903823_0_0_1"/>
<dbReference type="AlphaFoldDB" id="A0A074Z7K3"/>